<dbReference type="KEGG" id="hdt:HYPDE_25503"/>
<dbReference type="EMBL" id="CP005587">
    <property type="protein sequence ID" value="AGK56785.1"/>
    <property type="molecule type" value="Genomic_DNA"/>
</dbReference>
<protein>
    <submittedName>
        <fullName evidence="1">Uncharacterized protein</fullName>
    </submittedName>
</protein>
<organism evidence="1 2">
    <name type="scientific">Hyphomicrobium denitrificans 1NES1</name>
    <dbReference type="NCBI Taxonomy" id="670307"/>
    <lineage>
        <taxon>Bacteria</taxon>
        <taxon>Pseudomonadati</taxon>
        <taxon>Pseudomonadota</taxon>
        <taxon>Alphaproteobacteria</taxon>
        <taxon>Hyphomicrobiales</taxon>
        <taxon>Hyphomicrobiaceae</taxon>
        <taxon>Hyphomicrobium</taxon>
    </lineage>
</organism>
<evidence type="ECO:0000313" key="2">
    <source>
        <dbReference type="Proteomes" id="UP000005952"/>
    </source>
</evidence>
<reference evidence="1 2" key="1">
    <citation type="journal article" date="2013" name="Genome Announc.">
        <title>Genome sequences for three denitrifying bacterial strains isolated from a uranium- and nitrate-contaminated subsurface environment.</title>
        <authorList>
            <person name="Venkatramanan R."/>
            <person name="Prakash O."/>
            <person name="Woyke T."/>
            <person name="Chain P."/>
            <person name="Goodwin L.A."/>
            <person name="Watson D."/>
            <person name="Brooks S."/>
            <person name="Kostka J.E."/>
            <person name="Green S.J."/>
        </authorList>
    </citation>
    <scope>NUCLEOTIDE SEQUENCE [LARGE SCALE GENOMIC DNA]</scope>
    <source>
        <strain evidence="1 2">1NES1</strain>
    </source>
</reference>
<gene>
    <name evidence="1" type="ORF">HYPDE_25503</name>
</gene>
<dbReference type="Proteomes" id="UP000005952">
    <property type="component" value="Chromosome"/>
</dbReference>
<dbReference type="STRING" id="670307.HYPDE_25503"/>
<keyword evidence="2" id="KW-1185">Reference proteome</keyword>
<evidence type="ECO:0000313" key="1">
    <source>
        <dbReference type="EMBL" id="AGK56785.1"/>
    </source>
</evidence>
<dbReference type="AlphaFoldDB" id="N0B9L3"/>
<dbReference type="HOGENOM" id="CLU_2538001_0_0_5"/>
<name>N0B9L3_9HYPH</name>
<sequence length="83" mass="9346">MADTHDRDLSFSFRKKAQRRLPISCHARATALLQVSITKSLEFVNFRVGSVMISNGLPHGEWNLPMANDSYCVDVLMLRAGPR</sequence>
<proteinExistence type="predicted"/>
<accession>N0B9L3</accession>